<protein>
    <submittedName>
        <fullName evidence="1">Uncharacterized protein</fullName>
    </submittedName>
</protein>
<reference evidence="1 2" key="1">
    <citation type="journal article" date="2018" name="Sci. Rep.">
        <title>Genomic signatures of local adaptation to the degree of environmental predictability in rotifers.</title>
        <authorList>
            <person name="Franch-Gras L."/>
            <person name="Hahn C."/>
            <person name="Garcia-Roger E.M."/>
            <person name="Carmona M.J."/>
            <person name="Serra M."/>
            <person name="Gomez A."/>
        </authorList>
    </citation>
    <scope>NUCLEOTIDE SEQUENCE [LARGE SCALE GENOMIC DNA]</scope>
    <source>
        <strain evidence="1">HYR1</strain>
    </source>
</reference>
<proteinExistence type="predicted"/>
<dbReference type="EMBL" id="REGN01014112">
    <property type="protein sequence ID" value="RMZ93048.1"/>
    <property type="molecule type" value="Genomic_DNA"/>
</dbReference>
<dbReference type="AlphaFoldDB" id="A0A3M7P1W2"/>
<accession>A0A3M7P1W2</accession>
<comment type="caution">
    <text evidence="1">The sequence shown here is derived from an EMBL/GenBank/DDBJ whole genome shotgun (WGS) entry which is preliminary data.</text>
</comment>
<evidence type="ECO:0000313" key="1">
    <source>
        <dbReference type="EMBL" id="RMZ93048.1"/>
    </source>
</evidence>
<name>A0A3M7P1W2_BRAPC</name>
<keyword evidence="2" id="KW-1185">Reference proteome</keyword>
<sequence>MESQIKFKSVCYLVTKFSLVDFLHKILIDIEKNITFDELIIGTRIKTQPNKYYYFYYYIAYKSGLGLDLRIATCKQLCY</sequence>
<gene>
    <name evidence="1" type="ORF">BpHYR1_012223</name>
</gene>
<dbReference type="Proteomes" id="UP000276133">
    <property type="component" value="Unassembled WGS sequence"/>
</dbReference>
<organism evidence="1 2">
    <name type="scientific">Brachionus plicatilis</name>
    <name type="common">Marine rotifer</name>
    <name type="synonym">Brachionus muelleri</name>
    <dbReference type="NCBI Taxonomy" id="10195"/>
    <lineage>
        <taxon>Eukaryota</taxon>
        <taxon>Metazoa</taxon>
        <taxon>Spiralia</taxon>
        <taxon>Gnathifera</taxon>
        <taxon>Rotifera</taxon>
        <taxon>Eurotatoria</taxon>
        <taxon>Monogononta</taxon>
        <taxon>Pseudotrocha</taxon>
        <taxon>Ploima</taxon>
        <taxon>Brachionidae</taxon>
        <taxon>Brachionus</taxon>
    </lineage>
</organism>
<evidence type="ECO:0000313" key="2">
    <source>
        <dbReference type="Proteomes" id="UP000276133"/>
    </source>
</evidence>